<reference evidence="2" key="1">
    <citation type="submission" date="2021-03" db="EMBL/GenBank/DDBJ databases">
        <authorList>
            <person name="Alouane T."/>
            <person name="Langin T."/>
            <person name="Bonhomme L."/>
        </authorList>
    </citation>
    <scope>NUCLEOTIDE SEQUENCE</scope>
    <source>
        <strain evidence="2">MDC_Fg202</strain>
    </source>
</reference>
<gene>
    <name evidence="2" type="ORF">MDCFG202_LOCUS296971</name>
</gene>
<feature type="region of interest" description="Disordered" evidence="1">
    <location>
        <begin position="60"/>
        <end position="92"/>
    </location>
</feature>
<comment type="caution">
    <text evidence="2">The sequence shown here is derived from an EMBL/GenBank/DDBJ whole genome shotgun (WGS) entry which is preliminary data.</text>
</comment>
<protein>
    <submittedName>
        <fullName evidence="2">Uncharacterized protein</fullName>
    </submittedName>
</protein>
<accession>A0A9N8REL1</accession>
<evidence type="ECO:0000256" key="1">
    <source>
        <dbReference type="SAM" id="MobiDB-lite"/>
    </source>
</evidence>
<feature type="non-terminal residue" evidence="2">
    <location>
        <position position="1"/>
    </location>
</feature>
<proteinExistence type="predicted"/>
<evidence type="ECO:0000313" key="2">
    <source>
        <dbReference type="EMBL" id="CAG1987347.1"/>
    </source>
</evidence>
<feature type="non-terminal residue" evidence="2">
    <location>
        <position position="92"/>
    </location>
</feature>
<name>A0A9N8REL1_GIBZA</name>
<feature type="compositionally biased region" description="Polar residues" evidence="1">
    <location>
        <begin position="75"/>
        <end position="92"/>
    </location>
</feature>
<organism evidence="2 3">
    <name type="scientific">Gibberella zeae</name>
    <name type="common">Wheat head blight fungus</name>
    <name type="synonym">Fusarium graminearum</name>
    <dbReference type="NCBI Taxonomy" id="5518"/>
    <lineage>
        <taxon>Eukaryota</taxon>
        <taxon>Fungi</taxon>
        <taxon>Dikarya</taxon>
        <taxon>Ascomycota</taxon>
        <taxon>Pezizomycotina</taxon>
        <taxon>Sordariomycetes</taxon>
        <taxon>Hypocreomycetidae</taxon>
        <taxon>Hypocreales</taxon>
        <taxon>Nectriaceae</taxon>
        <taxon>Fusarium</taxon>
    </lineage>
</organism>
<sequence length="92" mass="10290">CPSSRRAALINPAPPFTLASDDDRRTTVHSNSLSLIERRDPFTVTPAVVLISDLDCRLPPPPRDPPSFLPRARSRQQILSKWQTNTRSISTL</sequence>
<evidence type="ECO:0000313" key="3">
    <source>
        <dbReference type="Proteomes" id="UP000746612"/>
    </source>
</evidence>
<feature type="region of interest" description="Disordered" evidence="1">
    <location>
        <begin position="1"/>
        <end position="24"/>
    </location>
</feature>
<dbReference type="EMBL" id="CAJPIJ010000139">
    <property type="protein sequence ID" value="CAG1987347.1"/>
    <property type="molecule type" value="Genomic_DNA"/>
</dbReference>
<dbReference type="AlphaFoldDB" id="A0A9N8REL1"/>
<dbReference type="Proteomes" id="UP000746612">
    <property type="component" value="Unassembled WGS sequence"/>
</dbReference>